<dbReference type="STRING" id="6265.A0A0B2VA34"/>
<keyword evidence="14" id="KW-1185">Reference proteome</keyword>
<evidence type="ECO:0000256" key="9">
    <source>
        <dbReference type="RuleBase" id="RU362096"/>
    </source>
</evidence>
<dbReference type="OrthoDB" id="3256376at2759"/>
<dbReference type="GO" id="GO:0005524">
    <property type="term" value="F:ATP binding"/>
    <property type="evidence" value="ECO:0007669"/>
    <property type="project" value="UniProtKB-UniRule"/>
</dbReference>
<gene>
    <name evidence="13" type="primary">FER</name>
    <name evidence="13" type="ORF">Tcan_02796</name>
</gene>
<dbReference type="GO" id="GO:0004715">
    <property type="term" value="F:non-membrane spanning protein tyrosine kinase activity"/>
    <property type="evidence" value="ECO:0007669"/>
    <property type="project" value="UniProtKB-EC"/>
</dbReference>
<dbReference type="PROSITE" id="PS50001">
    <property type="entry name" value="SH2"/>
    <property type="match status" value="1"/>
</dbReference>
<dbReference type="InterPro" id="IPR001245">
    <property type="entry name" value="Ser-Thr/Tyr_kinase_cat_dom"/>
</dbReference>
<comment type="catalytic activity">
    <reaction evidence="6 9">
        <text>L-tyrosyl-[protein] + ATP = O-phospho-L-tyrosyl-[protein] + ADP + H(+)</text>
        <dbReference type="Rhea" id="RHEA:10596"/>
        <dbReference type="Rhea" id="RHEA-COMP:10136"/>
        <dbReference type="Rhea" id="RHEA-COMP:20101"/>
        <dbReference type="ChEBI" id="CHEBI:15378"/>
        <dbReference type="ChEBI" id="CHEBI:30616"/>
        <dbReference type="ChEBI" id="CHEBI:46858"/>
        <dbReference type="ChEBI" id="CHEBI:61978"/>
        <dbReference type="ChEBI" id="CHEBI:456216"/>
        <dbReference type="EC" id="2.7.10.2"/>
    </reaction>
</comment>
<name>A0A0B2VA34_TOXCA</name>
<evidence type="ECO:0000256" key="6">
    <source>
        <dbReference type="ARBA" id="ARBA00051245"/>
    </source>
</evidence>
<dbReference type="Proteomes" id="UP000031036">
    <property type="component" value="Unassembled WGS sequence"/>
</dbReference>
<dbReference type="PRINTS" id="PR00109">
    <property type="entry name" value="TYRKINASE"/>
</dbReference>
<dbReference type="PROSITE" id="PS00107">
    <property type="entry name" value="PROTEIN_KINASE_ATP"/>
    <property type="match status" value="1"/>
</dbReference>
<feature type="compositionally biased region" description="Basic and acidic residues" evidence="10">
    <location>
        <begin position="457"/>
        <end position="468"/>
    </location>
</feature>
<feature type="compositionally biased region" description="Basic residues" evidence="10">
    <location>
        <begin position="470"/>
        <end position="480"/>
    </location>
</feature>
<reference evidence="13 14" key="1">
    <citation type="submission" date="2014-11" db="EMBL/GenBank/DDBJ databases">
        <title>Genetic blueprint of the zoonotic pathogen Toxocara canis.</title>
        <authorList>
            <person name="Zhu X.-Q."/>
            <person name="Korhonen P.K."/>
            <person name="Cai H."/>
            <person name="Young N.D."/>
            <person name="Nejsum P."/>
            <person name="von Samson-Himmelstjerna G."/>
            <person name="Boag P.R."/>
            <person name="Tan P."/>
            <person name="Li Q."/>
            <person name="Min J."/>
            <person name="Yang Y."/>
            <person name="Wang X."/>
            <person name="Fang X."/>
            <person name="Hall R.S."/>
            <person name="Hofmann A."/>
            <person name="Sternberg P.W."/>
            <person name="Jex A.R."/>
            <person name="Gasser R.B."/>
        </authorList>
    </citation>
    <scope>NUCLEOTIDE SEQUENCE [LARGE SCALE GENOMIC DNA]</scope>
    <source>
        <strain evidence="13">PN_DK_2014</strain>
    </source>
</reference>
<proteinExistence type="inferred from homology"/>
<dbReference type="AlphaFoldDB" id="A0A0B2VA34"/>
<comment type="similarity">
    <text evidence="9">Belongs to the protein kinase superfamily. Tyr protein kinase family.</text>
</comment>
<keyword evidence="4 8" id="KW-0067">ATP-binding</keyword>
<feature type="binding site" evidence="8">
    <location>
        <position position="182"/>
    </location>
    <ligand>
        <name>ATP</name>
        <dbReference type="ChEBI" id="CHEBI:30616"/>
    </ligand>
</feature>
<evidence type="ECO:0000256" key="4">
    <source>
        <dbReference type="ARBA" id="ARBA00022840"/>
    </source>
</evidence>
<dbReference type="InterPro" id="IPR050198">
    <property type="entry name" value="Non-receptor_tyrosine_kinases"/>
</dbReference>
<evidence type="ECO:0000256" key="3">
    <source>
        <dbReference type="ARBA" id="ARBA00022777"/>
    </source>
</evidence>
<feature type="domain" description="Protein kinase" evidence="12">
    <location>
        <begin position="151"/>
        <end position="414"/>
    </location>
</feature>
<dbReference type="Gene3D" id="1.10.510.10">
    <property type="entry name" value="Transferase(Phosphotransferase) domain 1"/>
    <property type="match status" value="1"/>
</dbReference>
<dbReference type="SMART" id="SM00252">
    <property type="entry name" value="SH2"/>
    <property type="match status" value="1"/>
</dbReference>
<dbReference type="EMBL" id="JPKZ01002102">
    <property type="protein sequence ID" value="KHN78388.1"/>
    <property type="molecule type" value="Genomic_DNA"/>
</dbReference>
<dbReference type="Pfam" id="PF00017">
    <property type="entry name" value="SH2"/>
    <property type="match status" value="1"/>
</dbReference>
<dbReference type="InterPro" id="IPR011009">
    <property type="entry name" value="Kinase-like_dom_sf"/>
</dbReference>
<evidence type="ECO:0000256" key="5">
    <source>
        <dbReference type="ARBA" id="ARBA00023137"/>
    </source>
</evidence>
<dbReference type="PROSITE" id="PS00109">
    <property type="entry name" value="PROTEIN_KINASE_TYR"/>
    <property type="match status" value="1"/>
</dbReference>
<sequence>MGIEGRDLQGAIRNLLMATKGFDSLPKEVEEAPFYHGLLPREDVVELLARVGDFMLRISQPKPTDPRELIISVRVAKDTSPSSIRHIIVRRQKLPQGDSKYLAVEALGFDSVDDLLQYYTTQKTPIHPQIKTSVLLNAVKRTPWEFHHEEVRLENLLGSGAFGEVRAGEVTIKGKQVKCAIKLAKIVKDEAKLIHAKEKIKEMMHEARLMRHYDHDNVVRIYGVAVDREPLMILIELVKGGSILSNLRKRRGTITDEEKLNSMTLGSAKGLAYLHSKGCIHRDIAARNVLYTKDKIAKISDFGMSREGGVYRMRHGKKVPIKWTAPETITKFIYSLKTDVFSFSILIWEVFSDGMEPYKGVTNTAVKKMVCAGFRMDMPECPDGVANLIDHCWEQEPKARWSMDEAVRELQCIIKKEAETRKKLPAAKKKDQSAKQISESSEQEEKGSSMRSTKSCFLERTDIDEAARNTHTRKKSTMGR</sequence>
<dbReference type="EC" id="2.7.10.2" evidence="9"/>
<evidence type="ECO:0000256" key="2">
    <source>
        <dbReference type="ARBA" id="ARBA00022741"/>
    </source>
</evidence>
<dbReference type="PANTHER" id="PTHR24418">
    <property type="entry name" value="TYROSINE-PROTEIN KINASE"/>
    <property type="match status" value="1"/>
</dbReference>
<dbReference type="CDD" id="cd10361">
    <property type="entry name" value="SH2_Fps_family"/>
    <property type="match status" value="1"/>
</dbReference>
<keyword evidence="7" id="KW-0727">SH2 domain</keyword>
<feature type="compositionally biased region" description="Basic and acidic residues" evidence="10">
    <location>
        <begin position="423"/>
        <end position="433"/>
    </location>
</feature>
<dbReference type="InterPro" id="IPR036860">
    <property type="entry name" value="SH2_dom_sf"/>
</dbReference>
<keyword evidence="5 9" id="KW-0829">Tyrosine-protein kinase</keyword>
<feature type="region of interest" description="Disordered" evidence="10">
    <location>
        <begin position="423"/>
        <end position="480"/>
    </location>
</feature>
<dbReference type="CDD" id="cd00192">
    <property type="entry name" value="PTKc"/>
    <property type="match status" value="1"/>
</dbReference>
<protein>
    <recommendedName>
        <fullName evidence="9">Tyrosine-protein kinase</fullName>
        <ecNumber evidence="9">2.7.10.2</ecNumber>
    </recommendedName>
</protein>
<comment type="caution">
    <text evidence="13">The sequence shown here is derived from an EMBL/GenBank/DDBJ whole genome shotgun (WGS) entry which is preliminary data.</text>
</comment>
<evidence type="ECO:0000256" key="1">
    <source>
        <dbReference type="ARBA" id="ARBA00022679"/>
    </source>
</evidence>
<dbReference type="SUPFAM" id="SSF56112">
    <property type="entry name" value="Protein kinase-like (PK-like)"/>
    <property type="match status" value="1"/>
</dbReference>
<evidence type="ECO:0000313" key="14">
    <source>
        <dbReference type="Proteomes" id="UP000031036"/>
    </source>
</evidence>
<dbReference type="SUPFAM" id="SSF55550">
    <property type="entry name" value="SH2 domain"/>
    <property type="match status" value="1"/>
</dbReference>
<dbReference type="PROSITE" id="PS50011">
    <property type="entry name" value="PROTEIN_KINASE_DOM"/>
    <property type="match status" value="1"/>
</dbReference>
<dbReference type="InterPro" id="IPR017441">
    <property type="entry name" value="Protein_kinase_ATP_BS"/>
</dbReference>
<evidence type="ECO:0000256" key="7">
    <source>
        <dbReference type="PROSITE-ProRule" id="PRU00191"/>
    </source>
</evidence>
<accession>A0A0B2VA34</accession>
<dbReference type="SMART" id="SM00219">
    <property type="entry name" value="TyrKc"/>
    <property type="match status" value="1"/>
</dbReference>
<organism evidence="13 14">
    <name type="scientific">Toxocara canis</name>
    <name type="common">Canine roundworm</name>
    <dbReference type="NCBI Taxonomy" id="6265"/>
    <lineage>
        <taxon>Eukaryota</taxon>
        <taxon>Metazoa</taxon>
        <taxon>Ecdysozoa</taxon>
        <taxon>Nematoda</taxon>
        <taxon>Chromadorea</taxon>
        <taxon>Rhabditida</taxon>
        <taxon>Spirurina</taxon>
        <taxon>Ascaridomorpha</taxon>
        <taxon>Ascaridoidea</taxon>
        <taxon>Toxocaridae</taxon>
        <taxon>Toxocara</taxon>
    </lineage>
</organism>
<evidence type="ECO:0000259" key="12">
    <source>
        <dbReference type="PROSITE" id="PS50011"/>
    </source>
</evidence>
<feature type="domain" description="SH2" evidence="11">
    <location>
        <begin position="34"/>
        <end position="134"/>
    </location>
</feature>
<keyword evidence="2 8" id="KW-0547">Nucleotide-binding</keyword>
<dbReference type="InterPro" id="IPR035849">
    <property type="entry name" value="Fes/Fps/Fer_SH2"/>
</dbReference>
<evidence type="ECO:0000313" key="13">
    <source>
        <dbReference type="EMBL" id="KHN78388.1"/>
    </source>
</evidence>
<evidence type="ECO:0000256" key="8">
    <source>
        <dbReference type="PROSITE-ProRule" id="PRU10141"/>
    </source>
</evidence>
<evidence type="ECO:0000256" key="10">
    <source>
        <dbReference type="SAM" id="MobiDB-lite"/>
    </source>
</evidence>
<dbReference type="Gene3D" id="3.30.200.20">
    <property type="entry name" value="Phosphorylase Kinase, domain 1"/>
    <property type="match status" value="1"/>
</dbReference>
<keyword evidence="1 9" id="KW-0808">Transferase</keyword>
<dbReference type="InterPro" id="IPR020635">
    <property type="entry name" value="Tyr_kinase_cat_dom"/>
</dbReference>
<dbReference type="Pfam" id="PF07714">
    <property type="entry name" value="PK_Tyr_Ser-Thr"/>
    <property type="match status" value="1"/>
</dbReference>
<dbReference type="InterPro" id="IPR000719">
    <property type="entry name" value="Prot_kinase_dom"/>
</dbReference>
<keyword evidence="3 9" id="KW-0418">Kinase</keyword>
<dbReference type="InterPro" id="IPR000980">
    <property type="entry name" value="SH2"/>
</dbReference>
<dbReference type="Gene3D" id="3.30.505.10">
    <property type="entry name" value="SH2 domain"/>
    <property type="match status" value="1"/>
</dbReference>
<evidence type="ECO:0000259" key="11">
    <source>
        <dbReference type="PROSITE" id="PS50001"/>
    </source>
</evidence>
<dbReference type="OMA" id="HANHCIH"/>
<dbReference type="InterPro" id="IPR008266">
    <property type="entry name" value="Tyr_kinase_AS"/>
</dbReference>